<dbReference type="InterPro" id="IPR022998">
    <property type="entry name" value="ThiamineP_synth_TenI"/>
</dbReference>
<dbReference type="InterPro" id="IPR034291">
    <property type="entry name" value="TMP_synthase"/>
</dbReference>
<feature type="binding site" evidence="10">
    <location>
        <begin position="203"/>
        <end position="204"/>
    </location>
    <ligand>
        <name>2-[(2R,5Z)-2-carboxy-4-methylthiazol-5(2H)-ylidene]ethyl phosphate</name>
        <dbReference type="ChEBI" id="CHEBI:62899"/>
    </ligand>
</feature>
<comment type="caution">
    <text evidence="14">The sequence shown here is derived from an EMBL/GenBank/DDBJ whole genome shotgun (WGS) entry which is preliminary data.</text>
</comment>
<dbReference type="UniPathway" id="UPA00060">
    <property type="reaction ID" value="UER00141"/>
</dbReference>
<comment type="similarity">
    <text evidence="10 11">Belongs to the thiamine-phosphate synthase family.</text>
</comment>
<keyword evidence="15" id="KW-1185">Reference proteome</keyword>
<dbReference type="RefSeq" id="WP_152814725.1">
    <property type="nucleotide sequence ID" value="NZ_VJXX01000002.1"/>
</dbReference>
<comment type="catalytic activity">
    <reaction evidence="7 10 11">
        <text>4-methyl-5-(2-phosphooxyethyl)-thiazole + 4-amino-2-methyl-5-(diphosphooxymethyl)pyrimidine + H(+) = thiamine phosphate + diphosphate</text>
        <dbReference type="Rhea" id="RHEA:22328"/>
        <dbReference type="ChEBI" id="CHEBI:15378"/>
        <dbReference type="ChEBI" id="CHEBI:33019"/>
        <dbReference type="ChEBI" id="CHEBI:37575"/>
        <dbReference type="ChEBI" id="CHEBI:57841"/>
        <dbReference type="ChEBI" id="CHEBI:58296"/>
        <dbReference type="EC" id="2.5.1.3"/>
    </reaction>
</comment>
<evidence type="ECO:0000313" key="15">
    <source>
        <dbReference type="Proteomes" id="UP000326464"/>
    </source>
</evidence>
<feature type="domain" description="Thiamine phosphate synthase/TenI" evidence="13">
    <location>
        <begin position="18"/>
        <end position="206"/>
    </location>
</feature>
<reference evidence="15" key="1">
    <citation type="submission" date="2019-07" db="EMBL/GenBank/DDBJ databases">
        <title>Arthrobacter KR32 sp. nov., isolated from mountain cheese made of cows milk.</title>
        <authorList>
            <person name="Flegler A."/>
        </authorList>
    </citation>
    <scope>NUCLEOTIDE SEQUENCE [LARGE SCALE GENOMIC DNA]</scope>
    <source>
        <strain evidence="15">KR32</strain>
    </source>
</reference>
<dbReference type="EMBL" id="VJXX01000002">
    <property type="protein sequence ID" value="MPY11025.1"/>
    <property type="molecule type" value="Genomic_DNA"/>
</dbReference>
<dbReference type="CDD" id="cd00564">
    <property type="entry name" value="TMP_TenI"/>
    <property type="match status" value="1"/>
</dbReference>
<feature type="binding site" evidence="10">
    <location>
        <position position="80"/>
    </location>
    <ligand>
        <name>Mg(2+)</name>
        <dbReference type="ChEBI" id="CHEBI:18420"/>
    </ligand>
</feature>
<evidence type="ECO:0000256" key="2">
    <source>
        <dbReference type="ARBA" id="ARBA00005165"/>
    </source>
</evidence>
<feature type="binding site" evidence="10">
    <location>
        <position position="123"/>
    </location>
    <ligand>
        <name>4-amino-2-methyl-5-(diphosphooxymethyl)pyrimidine</name>
        <dbReference type="ChEBI" id="CHEBI:57841"/>
    </ligand>
</feature>
<keyword evidence="3 10" id="KW-0808">Transferase</keyword>
<evidence type="ECO:0000256" key="10">
    <source>
        <dbReference type="HAMAP-Rule" id="MF_00097"/>
    </source>
</evidence>
<evidence type="ECO:0000256" key="5">
    <source>
        <dbReference type="ARBA" id="ARBA00022842"/>
    </source>
</evidence>
<evidence type="ECO:0000256" key="9">
    <source>
        <dbReference type="ARBA" id="ARBA00047883"/>
    </source>
</evidence>
<comment type="catalytic activity">
    <reaction evidence="8 10 11">
        <text>2-(2-carboxy-4-methylthiazol-5-yl)ethyl phosphate + 4-amino-2-methyl-5-(diphosphooxymethyl)pyrimidine + 2 H(+) = thiamine phosphate + CO2 + diphosphate</text>
        <dbReference type="Rhea" id="RHEA:47848"/>
        <dbReference type="ChEBI" id="CHEBI:15378"/>
        <dbReference type="ChEBI" id="CHEBI:16526"/>
        <dbReference type="ChEBI" id="CHEBI:33019"/>
        <dbReference type="ChEBI" id="CHEBI:37575"/>
        <dbReference type="ChEBI" id="CHEBI:57841"/>
        <dbReference type="ChEBI" id="CHEBI:62890"/>
        <dbReference type="EC" id="2.5.1.3"/>
    </reaction>
</comment>
<dbReference type="Gene3D" id="3.20.20.70">
    <property type="entry name" value="Aldolase class I"/>
    <property type="match status" value="1"/>
</dbReference>
<dbReference type="InterPro" id="IPR036206">
    <property type="entry name" value="ThiamineP_synth_sf"/>
</dbReference>
<keyword evidence="5 10" id="KW-0460">Magnesium</keyword>
<feature type="binding site" evidence="10">
    <location>
        <begin position="152"/>
        <end position="154"/>
    </location>
    <ligand>
        <name>2-[(2R,5Z)-2-carboxy-4-methylthiazol-5(2H)-ylidene]ethyl phosphate</name>
        <dbReference type="ChEBI" id="CHEBI:62899"/>
    </ligand>
</feature>
<evidence type="ECO:0000313" key="14">
    <source>
        <dbReference type="EMBL" id="MPY11025.1"/>
    </source>
</evidence>
<feature type="binding site" evidence="10">
    <location>
        <position position="155"/>
    </location>
    <ligand>
        <name>4-amino-2-methyl-5-(diphosphooxymethyl)pyrimidine</name>
        <dbReference type="ChEBI" id="CHEBI:57841"/>
    </ligand>
</feature>
<dbReference type="GO" id="GO:0009229">
    <property type="term" value="P:thiamine diphosphate biosynthetic process"/>
    <property type="evidence" value="ECO:0007669"/>
    <property type="project" value="UniProtKB-UniRule"/>
</dbReference>
<evidence type="ECO:0000256" key="7">
    <source>
        <dbReference type="ARBA" id="ARBA00047334"/>
    </source>
</evidence>
<feature type="binding site" evidence="10">
    <location>
        <position position="79"/>
    </location>
    <ligand>
        <name>4-amino-2-methyl-5-(diphosphooxymethyl)pyrimidine</name>
        <dbReference type="ChEBI" id="CHEBI:57841"/>
    </ligand>
</feature>
<comment type="cofactor">
    <cofactor evidence="10">
        <name>Mg(2+)</name>
        <dbReference type="ChEBI" id="CHEBI:18420"/>
    </cofactor>
    <text evidence="10">Binds 1 Mg(2+) ion per subunit.</text>
</comment>
<feature type="binding site" evidence="10">
    <location>
        <begin position="48"/>
        <end position="52"/>
    </location>
    <ligand>
        <name>4-amino-2-methyl-5-(diphosphooxymethyl)pyrimidine</name>
        <dbReference type="ChEBI" id="CHEBI:57841"/>
    </ligand>
</feature>
<dbReference type="NCBIfam" id="TIGR00693">
    <property type="entry name" value="thiE"/>
    <property type="match status" value="1"/>
</dbReference>
<dbReference type="HAMAP" id="MF_00097">
    <property type="entry name" value="TMP_synthase"/>
    <property type="match status" value="1"/>
</dbReference>
<evidence type="ECO:0000256" key="11">
    <source>
        <dbReference type="RuleBase" id="RU003826"/>
    </source>
</evidence>
<keyword evidence="6 10" id="KW-0784">Thiamine biosynthesis</keyword>
<evidence type="ECO:0000256" key="8">
    <source>
        <dbReference type="ARBA" id="ARBA00047851"/>
    </source>
</evidence>
<feature type="binding site" evidence="10">
    <location>
        <position position="183"/>
    </location>
    <ligand>
        <name>2-[(2R,5Z)-2-carboxy-4-methylthiazol-5(2H)-ylidene]ethyl phosphate</name>
        <dbReference type="ChEBI" id="CHEBI:62899"/>
    </ligand>
</feature>
<dbReference type="GO" id="GO:0009228">
    <property type="term" value="P:thiamine biosynthetic process"/>
    <property type="evidence" value="ECO:0007669"/>
    <property type="project" value="UniProtKB-KW"/>
</dbReference>
<dbReference type="OrthoDB" id="3243336at2"/>
<name>A0A7X1NQD3_9MICC</name>
<dbReference type="Pfam" id="PF02581">
    <property type="entry name" value="TMP-TENI"/>
    <property type="match status" value="1"/>
</dbReference>
<dbReference type="SUPFAM" id="SSF51391">
    <property type="entry name" value="Thiamin phosphate synthase"/>
    <property type="match status" value="1"/>
</dbReference>
<dbReference type="GO" id="GO:0004789">
    <property type="term" value="F:thiamine-phosphate diphosphorylase activity"/>
    <property type="evidence" value="ECO:0007669"/>
    <property type="project" value="UniProtKB-UniRule"/>
</dbReference>
<sequence>MVAQDGSARQSPASYLPLYLVTDTVLCSPRSVPDLVALAVEGGVTCVQVRDKRAGGRDLLDLLVAVAAAVDGRVPVLVDDRVDVYLAALAGGARVHGVHVGQSDLPADLVRTMVGPDAVVGLSAATPGQFGAAADLPAGTVDYLGVGAVHATTTKPDHPAPLGVDGFAGLMTSAPLPCVAIGGITADDVAPLRRAGAAGIAVVSALCTAVDPSASARDLLRAWQDGRS</sequence>
<comment type="function">
    <text evidence="1 10">Condenses 4-methyl-5-(beta-hydroxyethyl)thiazole monophosphate (THZ-P) and 2-methyl-4-amino-5-hydroxymethyl pyrimidine pyrophosphate (HMP-PP) to form thiamine monophosphate (TMP).</text>
</comment>
<evidence type="ECO:0000256" key="1">
    <source>
        <dbReference type="ARBA" id="ARBA00003814"/>
    </source>
</evidence>
<dbReference type="Proteomes" id="UP000326464">
    <property type="component" value="Unassembled WGS sequence"/>
</dbReference>
<protein>
    <recommendedName>
        <fullName evidence="10">Thiamine-phosphate synthase</fullName>
        <shortName evidence="10">TP synthase</shortName>
        <shortName evidence="10">TPS</shortName>
        <ecNumber evidence="10">2.5.1.3</ecNumber>
    </recommendedName>
    <alternativeName>
        <fullName evidence="10">Thiamine-phosphate pyrophosphorylase</fullName>
        <shortName evidence="10">TMP pyrophosphorylase</shortName>
        <shortName evidence="10">TMP-PPase</shortName>
    </alternativeName>
</protein>
<organism evidence="14 15">
    <name type="scientific">Arthrobacter bussei</name>
    <dbReference type="NCBI Taxonomy" id="2594179"/>
    <lineage>
        <taxon>Bacteria</taxon>
        <taxon>Bacillati</taxon>
        <taxon>Actinomycetota</taxon>
        <taxon>Actinomycetes</taxon>
        <taxon>Micrococcales</taxon>
        <taxon>Micrococcaceae</taxon>
        <taxon>Arthrobacter</taxon>
    </lineage>
</organism>
<accession>A0A7X1NQD3</accession>
<proteinExistence type="inferred from homology"/>
<gene>
    <name evidence="10 14" type="primary">thiE</name>
    <name evidence="14" type="ORF">FNH21_09890</name>
</gene>
<evidence type="ECO:0000256" key="6">
    <source>
        <dbReference type="ARBA" id="ARBA00022977"/>
    </source>
</evidence>
<evidence type="ECO:0000256" key="4">
    <source>
        <dbReference type="ARBA" id="ARBA00022723"/>
    </source>
</evidence>
<dbReference type="PANTHER" id="PTHR20857:SF15">
    <property type="entry name" value="THIAMINE-PHOSPHATE SYNTHASE"/>
    <property type="match status" value="1"/>
</dbReference>
<dbReference type="InterPro" id="IPR013785">
    <property type="entry name" value="Aldolase_TIM"/>
</dbReference>
<dbReference type="GO" id="GO:0005737">
    <property type="term" value="C:cytoplasm"/>
    <property type="evidence" value="ECO:0007669"/>
    <property type="project" value="TreeGrafter"/>
</dbReference>
<comment type="catalytic activity">
    <reaction evidence="9 10 11">
        <text>2-[(2R,5Z)-2-carboxy-4-methylthiazol-5(2H)-ylidene]ethyl phosphate + 4-amino-2-methyl-5-(diphosphooxymethyl)pyrimidine + 2 H(+) = thiamine phosphate + CO2 + diphosphate</text>
        <dbReference type="Rhea" id="RHEA:47844"/>
        <dbReference type="ChEBI" id="CHEBI:15378"/>
        <dbReference type="ChEBI" id="CHEBI:16526"/>
        <dbReference type="ChEBI" id="CHEBI:33019"/>
        <dbReference type="ChEBI" id="CHEBI:37575"/>
        <dbReference type="ChEBI" id="CHEBI:57841"/>
        <dbReference type="ChEBI" id="CHEBI:62899"/>
        <dbReference type="EC" id="2.5.1.3"/>
    </reaction>
</comment>
<evidence type="ECO:0000259" key="13">
    <source>
        <dbReference type="Pfam" id="PF02581"/>
    </source>
</evidence>
<dbReference type="AlphaFoldDB" id="A0A7X1NQD3"/>
<evidence type="ECO:0000256" key="12">
    <source>
        <dbReference type="RuleBase" id="RU004253"/>
    </source>
</evidence>
<evidence type="ECO:0000256" key="3">
    <source>
        <dbReference type="ARBA" id="ARBA00022679"/>
    </source>
</evidence>
<comment type="pathway">
    <text evidence="2 10 12">Cofactor biosynthesis; thiamine diphosphate biosynthesis; thiamine phosphate from 4-amino-2-methyl-5-diphosphomethylpyrimidine and 4-methyl-5-(2-phosphoethyl)-thiazole: step 1/1.</text>
</comment>
<keyword evidence="4 10" id="KW-0479">Metal-binding</keyword>
<dbReference type="PANTHER" id="PTHR20857">
    <property type="entry name" value="THIAMINE-PHOSPHATE PYROPHOSPHORYLASE"/>
    <property type="match status" value="1"/>
</dbReference>
<feature type="binding site" evidence="10">
    <location>
        <position position="104"/>
    </location>
    <ligand>
        <name>Mg(2+)</name>
        <dbReference type="ChEBI" id="CHEBI:18420"/>
    </ligand>
</feature>
<dbReference type="GO" id="GO:0000287">
    <property type="term" value="F:magnesium ion binding"/>
    <property type="evidence" value="ECO:0007669"/>
    <property type="project" value="UniProtKB-UniRule"/>
</dbReference>
<dbReference type="EC" id="2.5.1.3" evidence="10"/>